<sequence>MGLLQNIPTAELEAALLDESHPLAKDLQTAVSVAVDAGRNLSRQIAVMALESVLRERRADER</sequence>
<accession>E8MYX2</accession>
<protein>
    <submittedName>
        <fullName evidence="1">Uncharacterized protein</fullName>
    </submittedName>
</protein>
<dbReference type="KEGG" id="atm:ANT_24320"/>
<dbReference type="Proteomes" id="UP000008922">
    <property type="component" value="Chromosome"/>
</dbReference>
<reference evidence="1 2" key="1">
    <citation type="submission" date="2010-12" db="EMBL/GenBank/DDBJ databases">
        <title>Whole genome sequence of Anaerolinea thermophila UNI-1.</title>
        <authorList>
            <person name="Narita-Yamada S."/>
            <person name="Kishi E."/>
            <person name="Watanabe Y."/>
            <person name="Takasaki K."/>
            <person name="Ankai A."/>
            <person name="Oguchi A."/>
            <person name="Fukui S."/>
            <person name="Takahashi M."/>
            <person name="Yashiro I."/>
            <person name="Hosoyama A."/>
            <person name="Sekiguchi Y."/>
            <person name="Hanada S."/>
            <person name="Fujita N."/>
        </authorList>
    </citation>
    <scope>NUCLEOTIDE SEQUENCE [LARGE SCALE GENOMIC DNA]</scope>
    <source>
        <strain evidence="2">DSM 14523 / JCM 11388 / NBRC 100420 / UNI-1</strain>
    </source>
</reference>
<organism evidence="1 2">
    <name type="scientific">Anaerolinea thermophila (strain DSM 14523 / JCM 11388 / NBRC 100420 / UNI-1)</name>
    <dbReference type="NCBI Taxonomy" id="926569"/>
    <lineage>
        <taxon>Bacteria</taxon>
        <taxon>Bacillati</taxon>
        <taxon>Chloroflexota</taxon>
        <taxon>Anaerolineae</taxon>
        <taxon>Anaerolineales</taxon>
        <taxon>Anaerolineaceae</taxon>
        <taxon>Anaerolinea</taxon>
    </lineage>
</organism>
<name>E8MYX2_ANATU</name>
<dbReference type="STRING" id="926569.ANT_24320"/>
<gene>
    <name evidence="1" type="ordered locus">ANT_24320</name>
</gene>
<dbReference type="EMBL" id="AP012029">
    <property type="protein sequence ID" value="BAJ64458.1"/>
    <property type="molecule type" value="Genomic_DNA"/>
</dbReference>
<evidence type="ECO:0000313" key="2">
    <source>
        <dbReference type="Proteomes" id="UP000008922"/>
    </source>
</evidence>
<keyword evidence="2" id="KW-1185">Reference proteome</keyword>
<proteinExistence type="predicted"/>
<dbReference type="AlphaFoldDB" id="E8MYX2"/>
<dbReference type="InParanoid" id="E8MYX2"/>
<dbReference type="HOGENOM" id="CLU_2894072_0_0_0"/>
<evidence type="ECO:0000313" key="1">
    <source>
        <dbReference type="EMBL" id="BAJ64458.1"/>
    </source>
</evidence>